<accession>A0A3N4HE14</accession>
<feature type="transmembrane region" description="Helical" evidence="1">
    <location>
        <begin position="14"/>
        <end position="37"/>
    </location>
</feature>
<evidence type="ECO:0000313" key="2">
    <source>
        <dbReference type="EMBL" id="RPA72469.1"/>
    </source>
</evidence>
<keyword evidence="1" id="KW-1133">Transmembrane helix</keyword>
<reference evidence="2 3" key="1">
    <citation type="journal article" date="2018" name="Nat. Ecol. Evol.">
        <title>Pezizomycetes genomes reveal the molecular basis of ectomycorrhizal truffle lifestyle.</title>
        <authorList>
            <person name="Murat C."/>
            <person name="Payen T."/>
            <person name="Noel B."/>
            <person name="Kuo A."/>
            <person name="Morin E."/>
            <person name="Chen J."/>
            <person name="Kohler A."/>
            <person name="Krizsan K."/>
            <person name="Balestrini R."/>
            <person name="Da Silva C."/>
            <person name="Montanini B."/>
            <person name="Hainaut M."/>
            <person name="Levati E."/>
            <person name="Barry K.W."/>
            <person name="Belfiori B."/>
            <person name="Cichocki N."/>
            <person name="Clum A."/>
            <person name="Dockter R.B."/>
            <person name="Fauchery L."/>
            <person name="Guy J."/>
            <person name="Iotti M."/>
            <person name="Le Tacon F."/>
            <person name="Lindquist E.A."/>
            <person name="Lipzen A."/>
            <person name="Malagnac F."/>
            <person name="Mello A."/>
            <person name="Molinier V."/>
            <person name="Miyauchi S."/>
            <person name="Poulain J."/>
            <person name="Riccioni C."/>
            <person name="Rubini A."/>
            <person name="Sitrit Y."/>
            <person name="Splivallo R."/>
            <person name="Traeger S."/>
            <person name="Wang M."/>
            <person name="Zifcakova L."/>
            <person name="Wipf D."/>
            <person name="Zambonelli A."/>
            <person name="Paolocci F."/>
            <person name="Nowrousian M."/>
            <person name="Ottonello S."/>
            <person name="Baldrian P."/>
            <person name="Spatafora J.W."/>
            <person name="Henrissat B."/>
            <person name="Nagy L.G."/>
            <person name="Aury J.M."/>
            <person name="Wincker P."/>
            <person name="Grigoriev I.V."/>
            <person name="Bonfante P."/>
            <person name="Martin F.M."/>
        </authorList>
    </citation>
    <scope>NUCLEOTIDE SEQUENCE [LARGE SCALE GENOMIC DNA]</scope>
    <source>
        <strain evidence="2 3">RN42</strain>
    </source>
</reference>
<keyword evidence="1" id="KW-0472">Membrane</keyword>
<dbReference type="Proteomes" id="UP000275078">
    <property type="component" value="Unassembled WGS sequence"/>
</dbReference>
<dbReference type="EMBL" id="ML119860">
    <property type="protein sequence ID" value="RPA72469.1"/>
    <property type="molecule type" value="Genomic_DNA"/>
</dbReference>
<evidence type="ECO:0000256" key="1">
    <source>
        <dbReference type="SAM" id="Phobius"/>
    </source>
</evidence>
<evidence type="ECO:0000313" key="3">
    <source>
        <dbReference type="Proteomes" id="UP000275078"/>
    </source>
</evidence>
<keyword evidence="1" id="KW-0812">Transmembrane</keyword>
<sequence>MQYLTTQQPDLDRYTVILASVLSVIGLLSVFPSIWMANYSYAPQPWRFLPSTTMNIDTYRYCGSARTLSRSCPTLGQKPIRKPPNRYEYPPIILDAEELDTKVYWQRSKGYFHIGSAGYGTFGLEGAFTVARDWPDATWTGQYLDGVTRYQARGNGGLQYFSSLSRNEKRTSWRATGRIFQCWLGLSGCLHGSFVSRLLGWIRQWIELNNTTDIISGTVHNQKLIHRLHRNYTTRTPGE</sequence>
<proteinExistence type="predicted"/>
<keyword evidence="3" id="KW-1185">Reference proteome</keyword>
<protein>
    <submittedName>
        <fullName evidence="2">Uncharacterized protein</fullName>
    </submittedName>
</protein>
<name>A0A3N4HE14_ASCIM</name>
<dbReference type="AlphaFoldDB" id="A0A3N4HE14"/>
<organism evidence="2 3">
    <name type="scientific">Ascobolus immersus RN42</name>
    <dbReference type="NCBI Taxonomy" id="1160509"/>
    <lineage>
        <taxon>Eukaryota</taxon>
        <taxon>Fungi</taxon>
        <taxon>Dikarya</taxon>
        <taxon>Ascomycota</taxon>
        <taxon>Pezizomycotina</taxon>
        <taxon>Pezizomycetes</taxon>
        <taxon>Pezizales</taxon>
        <taxon>Ascobolaceae</taxon>
        <taxon>Ascobolus</taxon>
    </lineage>
</organism>
<gene>
    <name evidence="2" type="ORF">BJ508DRAFT_367214</name>
</gene>